<feature type="domain" description="MIF4G" evidence="4">
    <location>
        <begin position="393"/>
        <end position="583"/>
    </location>
</feature>
<name>A0ABP0EA33_9ASCO</name>
<evidence type="ECO:0000313" key="5">
    <source>
        <dbReference type="EMBL" id="CAK7899798.1"/>
    </source>
</evidence>
<dbReference type="Pfam" id="PF02854">
    <property type="entry name" value="MIF4G"/>
    <property type="match status" value="1"/>
</dbReference>
<dbReference type="SMART" id="SM00543">
    <property type="entry name" value="MIF4G"/>
    <property type="match status" value="2"/>
</dbReference>
<dbReference type="Pfam" id="PF04050">
    <property type="entry name" value="Upf2"/>
    <property type="match status" value="1"/>
</dbReference>
<comment type="subcellular location">
    <subcellularLocation>
        <location evidence="1">Cytoplasm</location>
    </subcellularLocation>
</comment>
<dbReference type="InterPro" id="IPR016024">
    <property type="entry name" value="ARM-type_fold"/>
</dbReference>
<sequence>MSEEVEDIRRRLKDLNERAWDGEVVFVGNTKLDSSLKKNTAFVKKIKTSMCHDQCQSILKDIRSLSLEKYLSEMISSISEGLVKVTKSEDIVASMEIISALHQRFSARFSPLLLSNILNSLSKQGGSSTTETESARLNRTKTLVKLLAEYNFMGVFRTVTDVESKDDLPMYASKSYSKIETLDVIIPALKDLLNEDINSGKTLPLAVSFLKRFRSIIATSEPSVVDDKTRQILRQIYEIYSAATLKSLVSVHKKRLLLEVRIKKTSIRIGRIPEELIPEREQYQNLFDLMKSSAEYFCEVFEDLTMPLLGNEVNEDGESVVEIVKSKSTAEDELGIWESVEVKSFYTKVPDITELLEQYQLSNEDEKENGSETGTASTTAASSLSSAQQSYDGEKMRDFIDRLDRVGSQQEIDSLAVEFNTSRLNNKASKNRIFKYFLDTQEISKLKFFARFMAINAGPLSEVISELVDYLDRGFRTQIFNSKSRLNFKNIFFFCEFIRFKLVPTHVIFHKIRTLTINISATNNLDILSVFYEQCGRFLLHEPEYHELMEQMVTLLKQKRTNEQFSINDKMAINNLLVVIDPPATKVSKINQDAPKLSPKAQFMHWIIRVELKNTPSSTAMVVKFLEKFDFANDLSVRESLLELFCKPDMVNYDVISKLAIVLCKLSISNFALLTCTIDTVVEEVERGLEITDYRLNRARVAQMKYVAELYNRGALNWRLVESLLYKVINTGHPNNQPLPNSSVETDLPDNYFRIHLCCVLLMNIDTKKVPKSMDKEEVKIKFGEFKTSLEAFVAYFEFYIFCKRQPIPVETQFKIKDMYGRVTRENYKPPQNIGEAIANLQAIIKKRGEGSNAKNDPEKKVEKESDIEEEEEEEEEDEEEDEEEEEEEYDEEEDEDDDEDDDEEDDDDDEEDDEDDEEDDEDEDEEEEEEDDEDDSFGESEDEIDLTQQQKLSQEDKKIAEELEKDFQKIVLDSYQRNKLIVPMSKSKFSIPVPSKKYIDPSMEQKNENKNEKPEHVPFTLISKKGKKTSSTRVLLPSDSKFSEIKLKGEEDQRNHRERIMQLVNNMDD</sequence>
<accession>A0ABP0EA33</accession>
<gene>
    <name evidence="5" type="primary">NMD2</name>
    <name evidence="5" type="ORF">CAAN4_C04302</name>
</gene>
<feature type="region of interest" description="Disordered" evidence="3">
    <location>
        <begin position="362"/>
        <end position="392"/>
    </location>
</feature>
<evidence type="ECO:0000313" key="6">
    <source>
        <dbReference type="Proteomes" id="UP001497600"/>
    </source>
</evidence>
<proteinExistence type="predicted"/>
<dbReference type="Proteomes" id="UP001497600">
    <property type="component" value="Chromosome C"/>
</dbReference>
<dbReference type="Gene3D" id="1.25.40.180">
    <property type="match status" value="2"/>
</dbReference>
<protein>
    <submittedName>
        <fullName evidence="5">Nonsense-mediated mRNA decay protein 2</fullName>
    </submittedName>
</protein>
<feature type="compositionally biased region" description="Basic and acidic residues" evidence="3">
    <location>
        <begin position="856"/>
        <end position="865"/>
    </location>
</feature>
<feature type="compositionally biased region" description="Acidic residues" evidence="3">
    <location>
        <begin position="866"/>
        <end position="946"/>
    </location>
</feature>
<dbReference type="PANTHER" id="PTHR12839:SF7">
    <property type="entry name" value="REGULATOR OF NONSENSE TRANSCRIPTS 2"/>
    <property type="match status" value="1"/>
</dbReference>
<evidence type="ECO:0000259" key="4">
    <source>
        <dbReference type="SMART" id="SM00543"/>
    </source>
</evidence>
<dbReference type="SUPFAM" id="SSF48371">
    <property type="entry name" value="ARM repeat"/>
    <property type="match status" value="2"/>
</dbReference>
<keyword evidence="6" id="KW-1185">Reference proteome</keyword>
<feature type="domain" description="MIF4G" evidence="4">
    <location>
        <begin position="36"/>
        <end position="243"/>
    </location>
</feature>
<dbReference type="PANTHER" id="PTHR12839">
    <property type="entry name" value="NONSENSE-MEDIATED MRNA DECAY PROTEIN 2 UP-FRAMESHIFT SUPPRESSOR 2"/>
    <property type="match status" value="1"/>
</dbReference>
<dbReference type="InterPro" id="IPR003890">
    <property type="entry name" value="MIF4G-like_typ-3"/>
</dbReference>
<dbReference type="EMBL" id="OZ004255">
    <property type="protein sequence ID" value="CAK7899798.1"/>
    <property type="molecule type" value="Genomic_DNA"/>
</dbReference>
<evidence type="ECO:0000256" key="1">
    <source>
        <dbReference type="ARBA" id="ARBA00004496"/>
    </source>
</evidence>
<dbReference type="InterPro" id="IPR007193">
    <property type="entry name" value="Upf2/Nmd2_C"/>
</dbReference>
<reference evidence="5 6" key="1">
    <citation type="submission" date="2024-01" db="EMBL/GenBank/DDBJ databases">
        <authorList>
            <consortium name="Genoscope - CEA"/>
            <person name="William W."/>
        </authorList>
    </citation>
    <scope>NUCLEOTIDE SEQUENCE [LARGE SCALE GENOMIC DNA]</scope>
    <source>
        <strain evidence="5 6">29B2s-10</strain>
    </source>
</reference>
<organism evidence="5 6">
    <name type="scientific">[Candida] anglica</name>
    <dbReference type="NCBI Taxonomy" id="148631"/>
    <lineage>
        <taxon>Eukaryota</taxon>
        <taxon>Fungi</taxon>
        <taxon>Dikarya</taxon>
        <taxon>Ascomycota</taxon>
        <taxon>Saccharomycotina</taxon>
        <taxon>Pichiomycetes</taxon>
        <taxon>Debaryomycetaceae</taxon>
        <taxon>Kurtzmaniella</taxon>
    </lineage>
</organism>
<evidence type="ECO:0000256" key="2">
    <source>
        <dbReference type="ARBA" id="ARBA00022490"/>
    </source>
</evidence>
<feature type="region of interest" description="Disordered" evidence="3">
    <location>
        <begin position="849"/>
        <end position="958"/>
    </location>
</feature>
<dbReference type="InterPro" id="IPR039762">
    <property type="entry name" value="Nmd2/UPF2"/>
</dbReference>
<keyword evidence="2" id="KW-0963">Cytoplasm</keyword>
<feature type="compositionally biased region" description="Low complexity" evidence="3">
    <location>
        <begin position="371"/>
        <end position="390"/>
    </location>
</feature>
<evidence type="ECO:0000256" key="3">
    <source>
        <dbReference type="SAM" id="MobiDB-lite"/>
    </source>
</evidence>